<proteinExistence type="predicted"/>
<evidence type="ECO:0000313" key="3">
    <source>
        <dbReference type="Proteomes" id="UP000199515"/>
    </source>
</evidence>
<dbReference type="EMBL" id="FNON01000013">
    <property type="protein sequence ID" value="SDZ33859.1"/>
    <property type="molecule type" value="Genomic_DNA"/>
</dbReference>
<name>A0A1H3S9P2_9PSEU</name>
<gene>
    <name evidence="2" type="ORF">SAMN05421504_1133</name>
</gene>
<accession>A0A1H3S9P2</accession>
<sequence length="194" mass="22604">MSDDDLSALWLKQWPECPPLAEELPHAYHDRWVRFHSLPESQRYPDRDAEYDIVLHRYNVVLDGLFRGQEVRIVTADWSNGLEPPDLSERHAHWHPGARYWTSVRTEGDETEPAFDIYAHLYVSRMPWRAGSIDDLLRAVADDETNRVMITSLSFDKIHHPYDGGADVLLPTTRERDATRHQHIDWLPGQPLGF</sequence>
<feature type="domain" description="DUF3885" evidence="1">
    <location>
        <begin position="20"/>
        <end position="188"/>
    </location>
</feature>
<dbReference type="AlphaFoldDB" id="A0A1H3S9P2"/>
<dbReference type="Pfam" id="PF13021">
    <property type="entry name" value="DUF3885"/>
    <property type="match status" value="1"/>
</dbReference>
<organism evidence="2 3">
    <name type="scientific">Amycolatopsis xylanica</name>
    <dbReference type="NCBI Taxonomy" id="589385"/>
    <lineage>
        <taxon>Bacteria</taxon>
        <taxon>Bacillati</taxon>
        <taxon>Actinomycetota</taxon>
        <taxon>Actinomycetes</taxon>
        <taxon>Pseudonocardiales</taxon>
        <taxon>Pseudonocardiaceae</taxon>
        <taxon>Amycolatopsis</taxon>
    </lineage>
</organism>
<protein>
    <recommendedName>
        <fullName evidence="1">DUF3885 domain-containing protein</fullName>
    </recommendedName>
</protein>
<evidence type="ECO:0000259" key="1">
    <source>
        <dbReference type="Pfam" id="PF13021"/>
    </source>
</evidence>
<evidence type="ECO:0000313" key="2">
    <source>
        <dbReference type="EMBL" id="SDZ33859.1"/>
    </source>
</evidence>
<dbReference type="InterPro" id="IPR024976">
    <property type="entry name" value="DUF3885"/>
</dbReference>
<dbReference type="Proteomes" id="UP000199515">
    <property type="component" value="Unassembled WGS sequence"/>
</dbReference>
<dbReference type="OrthoDB" id="8783685at2"/>
<keyword evidence="3" id="KW-1185">Reference proteome</keyword>
<reference evidence="2 3" key="1">
    <citation type="submission" date="2016-10" db="EMBL/GenBank/DDBJ databases">
        <authorList>
            <person name="de Groot N.N."/>
        </authorList>
    </citation>
    <scope>NUCLEOTIDE SEQUENCE [LARGE SCALE GENOMIC DNA]</scope>
    <source>
        <strain evidence="2 3">CPCC 202699</strain>
    </source>
</reference>
<dbReference type="RefSeq" id="WP_091298689.1">
    <property type="nucleotide sequence ID" value="NZ_FNON01000013.1"/>
</dbReference>